<name>A0A290WYR3_9BURK</name>
<keyword evidence="2" id="KW-1185">Reference proteome</keyword>
<organism evidence="1 2">
    <name type="scientific">Janthinobacterium svalbardensis</name>
    <dbReference type="NCBI Taxonomy" id="368607"/>
    <lineage>
        <taxon>Bacteria</taxon>
        <taxon>Pseudomonadati</taxon>
        <taxon>Pseudomonadota</taxon>
        <taxon>Betaproteobacteria</taxon>
        <taxon>Burkholderiales</taxon>
        <taxon>Oxalobacteraceae</taxon>
        <taxon>Janthinobacterium</taxon>
    </lineage>
</organism>
<reference evidence="1 2" key="1">
    <citation type="submission" date="2017-09" db="EMBL/GenBank/DDBJ databases">
        <title>Complete genome sequence of Janthinobacterium svalbardensis PAMC 27463.</title>
        <authorList>
            <person name="Cho Y.-J."/>
            <person name="Cho A."/>
            <person name="Kim O.-S."/>
            <person name="Lee J.-I."/>
        </authorList>
    </citation>
    <scope>NUCLEOTIDE SEQUENCE [LARGE SCALE GENOMIC DNA]</scope>
    <source>
        <strain evidence="1 2">PAMC 27463</strain>
    </source>
</reference>
<dbReference type="RefSeq" id="WP_096235833.1">
    <property type="nucleotide sequence ID" value="NZ_CP023422.1"/>
</dbReference>
<evidence type="ECO:0000313" key="1">
    <source>
        <dbReference type="EMBL" id="ATD61838.1"/>
    </source>
</evidence>
<evidence type="ECO:0000313" key="2">
    <source>
        <dbReference type="Proteomes" id="UP000218437"/>
    </source>
</evidence>
<evidence type="ECO:0008006" key="3">
    <source>
        <dbReference type="Google" id="ProtNLM"/>
    </source>
</evidence>
<accession>A0A290WYR3</accession>
<dbReference type="KEGG" id="jsv:CNX70_17965"/>
<proteinExistence type="predicted"/>
<dbReference type="SUPFAM" id="SSF48208">
    <property type="entry name" value="Six-hairpin glycosidases"/>
    <property type="match status" value="1"/>
</dbReference>
<dbReference type="InterPro" id="IPR008928">
    <property type="entry name" value="6-hairpin_glycosidase_sf"/>
</dbReference>
<dbReference type="CDD" id="cd00688">
    <property type="entry name" value="ISOPREN_C2_like"/>
    <property type="match status" value="1"/>
</dbReference>
<dbReference type="Gene3D" id="1.50.10.20">
    <property type="match status" value="1"/>
</dbReference>
<gene>
    <name evidence="1" type="ORF">CNX70_17965</name>
</gene>
<sequence>MRALLAKIRNTLAPPASLPAAARMERLSDRRGLPAVDPGPQAVVKACTAWLCAAQDHSSSHDGGVARDYNLLTGWSSSYPETTGYIIPSMITVAQRTGDAALHGRARRMLDWCVAIQFPQGGFQGGKIDSLPRVPVTFNTGQILLGLAAGVAAYGAPYQDAMQRAARWLRDSQDADGCWRRHPTPFARPGDKAYETHVAWGLFEADRIAPGHGYGAAGLRQVDWALSKQRPNGWFASNCLDNPLLPLTHTIGYALRGLLEAHRFAGRADLLDAAVRTATGIANAVAADGYLAGRLGPDFQPGADYACLTGSVQNAHCLFMLYRLTGERRYLDAGRRLNRYVRHSICIDGPAHARGGVKGSFPVDGDYGAWAYLNWAAKFCIDANLLELELAREAGDA</sequence>
<dbReference type="AlphaFoldDB" id="A0A290WYR3"/>
<dbReference type="EMBL" id="CP023422">
    <property type="protein sequence ID" value="ATD61838.1"/>
    <property type="molecule type" value="Genomic_DNA"/>
</dbReference>
<protein>
    <recommendedName>
        <fullName evidence="3">Squalene cyclase C-terminal domain-containing protein</fullName>
    </recommendedName>
</protein>
<dbReference type="Proteomes" id="UP000218437">
    <property type="component" value="Chromosome"/>
</dbReference>
<dbReference type="GO" id="GO:0005975">
    <property type="term" value="P:carbohydrate metabolic process"/>
    <property type="evidence" value="ECO:0007669"/>
    <property type="project" value="InterPro"/>
</dbReference>